<dbReference type="Pfam" id="PF16156">
    <property type="entry name" value="DUF4864"/>
    <property type="match status" value="1"/>
</dbReference>
<evidence type="ECO:0000313" key="3">
    <source>
        <dbReference type="EMBL" id="KMO17259.1"/>
    </source>
</evidence>
<dbReference type="EMBL" id="JTHG01000223">
    <property type="protein sequence ID" value="KMO17259.1"/>
    <property type="molecule type" value="Genomic_DNA"/>
</dbReference>
<protein>
    <submittedName>
        <fullName evidence="2">DUF4864 domain-containing protein</fullName>
    </submittedName>
    <submittedName>
        <fullName evidence="3">Topoisomerase II</fullName>
    </submittedName>
</protein>
<evidence type="ECO:0000256" key="1">
    <source>
        <dbReference type="SAM" id="SignalP"/>
    </source>
</evidence>
<reference evidence="3 4" key="1">
    <citation type="submission" date="2014-11" db="EMBL/GenBank/DDBJ databases">
        <title>Comparative genomics of Methylobacterium species.</title>
        <authorList>
            <person name="Chaudhry V."/>
            <person name="Patil P.B."/>
        </authorList>
    </citation>
    <scope>NUCLEOTIDE SEQUENCE [LARGE SCALE GENOMIC DNA]</scope>
    <source>
        <strain evidence="3 4">SE3.6</strain>
    </source>
</reference>
<dbReference type="OrthoDB" id="9130422at2"/>
<accession>A0A147FF86</accession>
<evidence type="ECO:0000313" key="5">
    <source>
        <dbReference type="Proteomes" id="UP000663508"/>
    </source>
</evidence>
<reference evidence="2" key="2">
    <citation type="submission" date="2020-11" db="EMBL/GenBank/DDBJ databases">
        <title>Complete genome sequence of a novel pathogenic Methylobacterium strain isolated from rice in Vietnam.</title>
        <authorList>
            <person name="Lai K."/>
            <person name="Okazaki S."/>
            <person name="Higashi K."/>
            <person name="Mori H."/>
            <person name="Toyoda A."/>
            <person name="Kurokawa K."/>
        </authorList>
    </citation>
    <scope>NUCLEOTIDE SEQUENCE</scope>
    <source>
        <strain evidence="2">VL1</strain>
    </source>
</reference>
<name>A0A0J6R7L8_9HYPH</name>
<gene>
    <name evidence="2" type="ORF">mvi_07470</name>
    <name evidence="3" type="ORF">QR79_21895</name>
</gene>
<keyword evidence="1" id="KW-0732">Signal</keyword>
<dbReference type="SUPFAM" id="SSF54427">
    <property type="entry name" value="NTF2-like"/>
    <property type="match status" value="1"/>
</dbReference>
<dbReference type="AlphaFoldDB" id="A0A0J6R7L8"/>
<feature type="chain" id="PRO_5044544275" evidence="1">
    <location>
        <begin position="20"/>
        <end position="138"/>
    </location>
</feature>
<dbReference type="EMBL" id="AP024145">
    <property type="protein sequence ID" value="BCM82286.1"/>
    <property type="molecule type" value="Genomic_DNA"/>
</dbReference>
<dbReference type="KEGG" id="mind:mvi_07470"/>
<proteinExistence type="predicted"/>
<evidence type="ECO:0000313" key="2">
    <source>
        <dbReference type="EMBL" id="BCM82286.1"/>
    </source>
</evidence>
<dbReference type="Proteomes" id="UP000036471">
    <property type="component" value="Unassembled WGS sequence"/>
</dbReference>
<sequence>MRTLVALMTLLAVGQGALAAGSGDREAARAVIRRQQDAFRQDDAATAYAQAAPAIRSIFGTPELFIGMVRQAYAAVYRNRRFEFGTDEELPDGSLAQGVRIQDQDGTDWEALYTLERDADGAWRITGCRLRKAPGTSA</sequence>
<keyword evidence="4" id="KW-1185">Reference proteome</keyword>
<dbReference type="InterPro" id="IPR032710">
    <property type="entry name" value="NTF2-like_dom_sf"/>
</dbReference>
<dbReference type="Proteomes" id="UP000663508">
    <property type="component" value="Chromosome"/>
</dbReference>
<accession>A0A0J6R7L8</accession>
<evidence type="ECO:0000313" key="4">
    <source>
        <dbReference type="Proteomes" id="UP000036471"/>
    </source>
</evidence>
<dbReference type="RefSeq" id="WP_048426773.1">
    <property type="nucleotide sequence ID" value="NZ_AP024145.1"/>
</dbReference>
<feature type="signal peptide" evidence="1">
    <location>
        <begin position="1"/>
        <end position="19"/>
    </location>
</feature>
<dbReference type="InterPro" id="IPR032347">
    <property type="entry name" value="DUF4864"/>
</dbReference>
<organism evidence="2 5">
    <name type="scientific">Methylobacterium indicum</name>
    <dbReference type="NCBI Taxonomy" id="1775910"/>
    <lineage>
        <taxon>Bacteria</taxon>
        <taxon>Pseudomonadati</taxon>
        <taxon>Pseudomonadota</taxon>
        <taxon>Alphaproteobacteria</taxon>
        <taxon>Hyphomicrobiales</taxon>
        <taxon>Methylobacteriaceae</taxon>
        <taxon>Methylobacterium</taxon>
    </lineage>
</organism>